<dbReference type="EMBL" id="LWSU01000277">
    <property type="protein sequence ID" value="OAX53403.1"/>
    <property type="molecule type" value="Genomic_DNA"/>
</dbReference>
<comment type="caution">
    <text evidence="1">The sequence shown here is derived from an EMBL/GenBank/DDBJ whole genome shotgun (WGS) entry which is preliminary data.</text>
</comment>
<name>A0A199NXN1_9XANT</name>
<reference evidence="1 2" key="1">
    <citation type="submission" date="2016-04" db="EMBL/GenBank/DDBJ databases">
        <title>Xanthomonas translucens phylogeny.</title>
        <authorList>
            <person name="Langlois P."/>
        </authorList>
    </citation>
    <scope>NUCLEOTIDE SEQUENCE [LARGE SCALE GENOMIC DNA]</scope>
    <source>
        <strain evidence="1 2">B99</strain>
    </source>
</reference>
<evidence type="ECO:0000313" key="1">
    <source>
        <dbReference type="EMBL" id="OAX53403.1"/>
    </source>
</evidence>
<organism evidence="1 2">
    <name type="scientific">Xanthomonas graminis pv. poae</name>
    <dbReference type="NCBI Taxonomy" id="227946"/>
    <lineage>
        <taxon>Bacteria</taxon>
        <taxon>Pseudomonadati</taxon>
        <taxon>Pseudomonadota</taxon>
        <taxon>Gammaproteobacteria</taxon>
        <taxon>Lysobacterales</taxon>
        <taxon>Lysobacteraceae</taxon>
        <taxon>Xanthomonas</taxon>
        <taxon>Xanthomonas translucens group</taxon>
        <taxon>Xanthomonas graminis</taxon>
    </lineage>
</organism>
<dbReference type="Proteomes" id="UP000093858">
    <property type="component" value="Unassembled WGS sequence"/>
</dbReference>
<evidence type="ECO:0000313" key="2">
    <source>
        <dbReference type="Proteomes" id="UP000093858"/>
    </source>
</evidence>
<dbReference type="AlphaFoldDB" id="A0A199NXN1"/>
<accession>A0A199NXN1</accession>
<proteinExistence type="predicted"/>
<gene>
    <name evidence="1" type="ORF">A6R73_07290</name>
</gene>
<sequence length="243" mass="27939">MTMLQQPLLTLALPSRIIRIARMPKNSLNYSFIIKISSMLHQPICLFKTTSSGIFKNDRSPLAFSIHICPTLHQELYVPPLVLRQECLKKKGFIVGVPSVRITAMVQQQFQVDRIFLLHRPHHGVLALEVATNATVLEMLHDLVGFSRIRISSILQHRPQPIRVMRHDWPHQQRIAVCGEDHVRVDVFLLHQPPNFLDIAMLGRQRQRLRLGVGEERGQVVCGLLPRRRYRQRIAASAGQQQE</sequence>
<protein>
    <submittedName>
        <fullName evidence="1">Uncharacterized protein</fullName>
    </submittedName>
</protein>